<evidence type="ECO:0000313" key="2">
    <source>
        <dbReference type="Proteomes" id="UP000183208"/>
    </source>
</evidence>
<sequence>MFEIPEPGTFAENIAIAYDAPADLKKWPSLNNQRVTSKTPYMVYNGTLADCIRELLAKPIKQISLYDIVTERQPAFDGNVLSPGVAAEIAMRKDFPKG</sequence>
<evidence type="ECO:0000313" key="1">
    <source>
        <dbReference type="EMBL" id="SEC46083.1"/>
    </source>
</evidence>
<dbReference type="OrthoDB" id="8245098at2"/>
<dbReference type="EMBL" id="FNTI01000001">
    <property type="protein sequence ID" value="SEC46083.1"/>
    <property type="molecule type" value="Genomic_DNA"/>
</dbReference>
<protein>
    <submittedName>
        <fullName evidence="1">Uncharacterized protein</fullName>
    </submittedName>
</protein>
<dbReference type="Proteomes" id="UP000183208">
    <property type="component" value="Unassembled WGS sequence"/>
</dbReference>
<organism evidence="1 2">
    <name type="scientific">Bradyrhizobium lablabi</name>
    <dbReference type="NCBI Taxonomy" id="722472"/>
    <lineage>
        <taxon>Bacteria</taxon>
        <taxon>Pseudomonadati</taxon>
        <taxon>Pseudomonadota</taxon>
        <taxon>Alphaproteobacteria</taxon>
        <taxon>Hyphomicrobiales</taxon>
        <taxon>Nitrobacteraceae</taxon>
        <taxon>Bradyrhizobium</taxon>
    </lineage>
</organism>
<name>A0A1H4SPK2_9BRAD</name>
<dbReference type="AlphaFoldDB" id="A0A1H4SPK2"/>
<accession>A0A1H4SPK2</accession>
<gene>
    <name evidence="1" type="ORF">SAMN05444171_1466</name>
</gene>
<proteinExistence type="predicted"/>
<dbReference type="RefSeq" id="WP_074817364.1">
    <property type="nucleotide sequence ID" value="NZ_FNTI01000001.1"/>
</dbReference>
<reference evidence="1 2" key="1">
    <citation type="submission" date="2016-10" db="EMBL/GenBank/DDBJ databases">
        <authorList>
            <person name="de Groot N.N."/>
        </authorList>
    </citation>
    <scope>NUCLEOTIDE SEQUENCE [LARGE SCALE GENOMIC DNA]</scope>
    <source>
        <strain evidence="1 2">GAS522</strain>
    </source>
</reference>